<dbReference type="EMBL" id="JACEIK010011896">
    <property type="protein sequence ID" value="MCE3215953.1"/>
    <property type="molecule type" value="Genomic_DNA"/>
</dbReference>
<sequence length="73" mass="8366">DVGENETLHLENARLCLEIEQLRGLEVVKNKAWPWLRPATLCPSFGVFLPLTYHPLTLLMPRSRVTFPIPIDV</sequence>
<gene>
    <name evidence="1" type="ORF">HAX54_004161</name>
</gene>
<feature type="non-terminal residue" evidence="1">
    <location>
        <position position="73"/>
    </location>
</feature>
<organism evidence="1 2">
    <name type="scientific">Datura stramonium</name>
    <name type="common">Jimsonweed</name>
    <name type="synonym">Common thornapple</name>
    <dbReference type="NCBI Taxonomy" id="4076"/>
    <lineage>
        <taxon>Eukaryota</taxon>
        <taxon>Viridiplantae</taxon>
        <taxon>Streptophyta</taxon>
        <taxon>Embryophyta</taxon>
        <taxon>Tracheophyta</taxon>
        <taxon>Spermatophyta</taxon>
        <taxon>Magnoliopsida</taxon>
        <taxon>eudicotyledons</taxon>
        <taxon>Gunneridae</taxon>
        <taxon>Pentapetalae</taxon>
        <taxon>asterids</taxon>
        <taxon>lamiids</taxon>
        <taxon>Solanales</taxon>
        <taxon>Solanaceae</taxon>
        <taxon>Solanoideae</taxon>
        <taxon>Datureae</taxon>
        <taxon>Datura</taxon>
    </lineage>
</organism>
<proteinExistence type="predicted"/>
<evidence type="ECO:0000313" key="1">
    <source>
        <dbReference type="EMBL" id="MCE3215953.1"/>
    </source>
</evidence>
<dbReference type="Proteomes" id="UP000823775">
    <property type="component" value="Unassembled WGS sequence"/>
</dbReference>
<accession>A0ABS8WUR8</accession>
<protein>
    <submittedName>
        <fullName evidence="1">Uncharacterized protein</fullName>
    </submittedName>
</protein>
<feature type="non-terminal residue" evidence="1">
    <location>
        <position position="1"/>
    </location>
</feature>
<keyword evidence="2" id="KW-1185">Reference proteome</keyword>
<reference evidence="1 2" key="1">
    <citation type="journal article" date="2021" name="BMC Genomics">
        <title>Datura genome reveals duplications of psychoactive alkaloid biosynthetic genes and high mutation rate following tissue culture.</title>
        <authorList>
            <person name="Rajewski A."/>
            <person name="Carter-House D."/>
            <person name="Stajich J."/>
            <person name="Litt A."/>
        </authorList>
    </citation>
    <scope>NUCLEOTIDE SEQUENCE [LARGE SCALE GENOMIC DNA]</scope>
    <source>
        <strain evidence="1">AR-01</strain>
    </source>
</reference>
<evidence type="ECO:0000313" key="2">
    <source>
        <dbReference type="Proteomes" id="UP000823775"/>
    </source>
</evidence>
<name>A0ABS8WUR8_DATST</name>
<comment type="caution">
    <text evidence="1">The sequence shown here is derived from an EMBL/GenBank/DDBJ whole genome shotgun (WGS) entry which is preliminary data.</text>
</comment>